<dbReference type="InterPro" id="IPR019800">
    <property type="entry name" value="Glyco_hydro_3_AS"/>
</dbReference>
<evidence type="ECO:0000259" key="6">
    <source>
        <dbReference type="Pfam" id="PF00933"/>
    </source>
</evidence>
<evidence type="ECO:0000256" key="2">
    <source>
        <dbReference type="ARBA" id="ARBA00005336"/>
    </source>
</evidence>
<dbReference type="GO" id="GO:0009254">
    <property type="term" value="P:peptidoglycan turnover"/>
    <property type="evidence" value="ECO:0007669"/>
    <property type="project" value="TreeGrafter"/>
</dbReference>
<dbReference type="Pfam" id="PF00933">
    <property type="entry name" value="Glyco_hydro_3"/>
    <property type="match status" value="1"/>
</dbReference>
<dbReference type="SUPFAM" id="SSF51445">
    <property type="entry name" value="(Trans)glycosidases"/>
    <property type="match status" value="1"/>
</dbReference>
<dbReference type="PROSITE" id="PS00775">
    <property type="entry name" value="GLYCOSYL_HYDROL_F3"/>
    <property type="match status" value="1"/>
</dbReference>
<dbReference type="InterPro" id="IPR050226">
    <property type="entry name" value="NagZ_Beta-hexosaminidase"/>
</dbReference>
<keyword evidence="4" id="KW-0378">Hydrolase</keyword>
<keyword evidence="8" id="KW-1185">Reference proteome</keyword>
<dbReference type="EMBL" id="LSSL01000676">
    <property type="protein sequence ID" value="OLY83969.1"/>
    <property type="molecule type" value="Genomic_DNA"/>
</dbReference>
<reference evidence="7 8" key="1">
    <citation type="journal article" date="2016" name="Mol. Biol. Evol.">
        <title>Genome-Wide Survey of Gut Fungi (Harpellales) Reveals the First Horizontally Transferred Ubiquitin Gene from a Mosquito Host.</title>
        <authorList>
            <person name="Wang Y."/>
            <person name="White M.M."/>
            <person name="Kvist S."/>
            <person name="Moncalvo J.M."/>
        </authorList>
    </citation>
    <scope>NUCLEOTIDE SEQUENCE [LARGE SCALE GENOMIC DNA]</scope>
    <source>
        <strain evidence="7 8">ALG-7-W6</strain>
    </source>
</reference>
<dbReference type="AlphaFoldDB" id="A0A1R0H466"/>
<name>A0A1R0H466_9FUNG</name>
<comment type="catalytic activity">
    <reaction evidence="1">
        <text>Hydrolysis of terminal non-reducing N-acetyl-D-hexosamine residues in N-acetyl-beta-D-hexosaminides.</text>
        <dbReference type="EC" id="3.2.1.52"/>
    </reaction>
</comment>
<dbReference type="PRINTS" id="PR00133">
    <property type="entry name" value="GLHYDRLASE3"/>
</dbReference>
<dbReference type="InterPro" id="IPR001764">
    <property type="entry name" value="Glyco_hydro_3_N"/>
</dbReference>
<dbReference type="EC" id="3.2.1.52" evidence="3"/>
<organism evidence="7 8">
    <name type="scientific">Smittium mucronatum</name>
    <dbReference type="NCBI Taxonomy" id="133383"/>
    <lineage>
        <taxon>Eukaryota</taxon>
        <taxon>Fungi</taxon>
        <taxon>Fungi incertae sedis</taxon>
        <taxon>Zoopagomycota</taxon>
        <taxon>Kickxellomycotina</taxon>
        <taxon>Harpellomycetes</taxon>
        <taxon>Harpellales</taxon>
        <taxon>Legeriomycetaceae</taxon>
        <taxon>Smittium</taxon>
    </lineage>
</organism>
<evidence type="ECO:0000256" key="4">
    <source>
        <dbReference type="ARBA" id="ARBA00022801"/>
    </source>
</evidence>
<dbReference type="PANTHER" id="PTHR30480:SF13">
    <property type="entry name" value="BETA-HEXOSAMINIDASE"/>
    <property type="match status" value="1"/>
</dbReference>
<keyword evidence="5" id="KW-0326">Glycosidase</keyword>
<dbReference type="Gene3D" id="3.20.20.300">
    <property type="entry name" value="Glycoside hydrolase, family 3, N-terminal domain"/>
    <property type="match status" value="1"/>
</dbReference>
<sequence>MSLEEKITQKFMPDLRFWKEGNCNSTLIPVTSLTPDLQNMYSKYKFGGVILFSENTPFANQTTVLINQLQEANRVSNKIPMLISIDQEGGAVTNLGGGTVFPGNMAMAATGNSKYVYNVASAIAGEIGSLGFNLNFGLVGDVNSNPNNPVIGVRSFSSHQQIVSEYANQYFQGTKSQNIIACAKHFPGEGDSYLDPKYGFPIVNKTIEQINEVELNPFKSLVDNGIDMIMAAHIQYPALDNSFITSKLDGSSIVVPSSLSKKIITSLLKTQMRFGGVVVSDAMSVDPLLKNVGFEESVSLAFRAGIDIAVMPTIVRCNEETTFYDELITRVKNDISSGLYSVYELDESVIRILSLKRKYKLHKYDDTDISIKISNAVSTVNNPKNKNLEKKVSNYSITLVKNDPTYGIPFKVGSNDKLLVLMPNSTQNDAVVRYIGELGINIEIQSANYTDAVYSSAWENLVDCSTHVILGSMVNKNAPEIIGGNVYIGDQSPDAWAFIFPQNILKRVLEKNLNMAVISLKNPYDVANFEKAPAVICAYGFKGIINGIYGEHNIPSAISTIFGKSKPKGKLPVDIYSIFDNTTIRYPLGFGITM</sequence>
<dbReference type="GO" id="GO:0005975">
    <property type="term" value="P:carbohydrate metabolic process"/>
    <property type="evidence" value="ECO:0007669"/>
    <property type="project" value="InterPro"/>
</dbReference>
<evidence type="ECO:0000256" key="5">
    <source>
        <dbReference type="ARBA" id="ARBA00023295"/>
    </source>
</evidence>
<feature type="domain" description="Glycoside hydrolase family 3 N-terminal" evidence="6">
    <location>
        <begin position="3"/>
        <end position="355"/>
    </location>
</feature>
<dbReference type="InterPro" id="IPR036962">
    <property type="entry name" value="Glyco_hydro_3_N_sf"/>
</dbReference>
<protein>
    <recommendedName>
        <fullName evidence="3">beta-N-acetylhexosaminidase</fullName>
        <ecNumber evidence="3">3.2.1.52</ecNumber>
    </recommendedName>
</protein>
<dbReference type="PANTHER" id="PTHR30480">
    <property type="entry name" value="BETA-HEXOSAMINIDASE-RELATED"/>
    <property type="match status" value="1"/>
</dbReference>
<evidence type="ECO:0000256" key="3">
    <source>
        <dbReference type="ARBA" id="ARBA00012663"/>
    </source>
</evidence>
<comment type="caution">
    <text evidence="7">The sequence shown here is derived from an EMBL/GenBank/DDBJ whole genome shotgun (WGS) entry which is preliminary data.</text>
</comment>
<evidence type="ECO:0000313" key="7">
    <source>
        <dbReference type="EMBL" id="OLY83969.1"/>
    </source>
</evidence>
<dbReference type="Proteomes" id="UP000187455">
    <property type="component" value="Unassembled WGS sequence"/>
</dbReference>
<dbReference type="STRING" id="133383.A0A1R0H466"/>
<accession>A0A1R0H466</accession>
<dbReference type="Gene3D" id="3.40.50.1700">
    <property type="entry name" value="Glycoside hydrolase family 3 C-terminal domain"/>
    <property type="match status" value="1"/>
</dbReference>
<dbReference type="InterPro" id="IPR036881">
    <property type="entry name" value="Glyco_hydro_3_C_sf"/>
</dbReference>
<gene>
    <name evidence="7" type="ORF">AYI68_g1876</name>
</gene>
<evidence type="ECO:0000313" key="8">
    <source>
        <dbReference type="Proteomes" id="UP000187455"/>
    </source>
</evidence>
<dbReference type="GO" id="GO:0004563">
    <property type="term" value="F:beta-N-acetylhexosaminidase activity"/>
    <property type="evidence" value="ECO:0007669"/>
    <property type="project" value="UniProtKB-EC"/>
</dbReference>
<dbReference type="InterPro" id="IPR017853">
    <property type="entry name" value="GH"/>
</dbReference>
<proteinExistence type="inferred from homology"/>
<evidence type="ECO:0000256" key="1">
    <source>
        <dbReference type="ARBA" id="ARBA00001231"/>
    </source>
</evidence>
<comment type="similarity">
    <text evidence="2">Belongs to the glycosyl hydrolase 3 family.</text>
</comment>
<dbReference type="OrthoDB" id="416222at2759"/>